<dbReference type="Proteomes" id="UP000196138">
    <property type="component" value="Chromosome"/>
</dbReference>
<dbReference type="PANTHER" id="PTHR11012:SF30">
    <property type="entry name" value="PROTEIN KINASE-LIKE DOMAIN-CONTAINING"/>
    <property type="match status" value="1"/>
</dbReference>
<keyword evidence="2" id="KW-1185">Reference proteome</keyword>
<name>A0A1Y0EP43_9BURK</name>
<reference evidence="1 2" key="1">
    <citation type="submission" date="2017-05" db="EMBL/GenBank/DDBJ databases">
        <authorList>
            <person name="Song R."/>
            <person name="Chenine A.L."/>
            <person name="Ruprecht R.M."/>
        </authorList>
    </citation>
    <scope>NUCLEOTIDE SEQUENCE [LARGE SCALE GENOMIC DNA]</scope>
    <source>
        <strain evidence="1 2">DSM 26136</strain>
    </source>
</reference>
<dbReference type="KEGG" id="cser:CCO03_12590"/>
<dbReference type="OrthoDB" id="115252at2"/>
<proteinExistence type="predicted"/>
<dbReference type="Gene3D" id="3.90.1200.10">
    <property type="match status" value="1"/>
</dbReference>
<dbReference type="EMBL" id="CP021455">
    <property type="protein sequence ID" value="ARU05415.1"/>
    <property type="molecule type" value="Genomic_DNA"/>
</dbReference>
<sequence>MTRAPDDLFITHEDQITADWVNAVLQHHQPDPQRRVQSVRAERIGNGMIGKNLRIDVTYAAGATGAHRPASLVVKLPSDGLVSRETGLRGRLYEREVKFYQQVAPQIPQVVPRALYAQLTDDNRDFCLLMEDVAPCTYGDQLQGCSVEEAEWAMDAAAQLHAPFWGSEDILRHEWLDRSLMMTNLPILLKEKLPIFLDIYRHKLSEADLALIARFVGLAESYYALHQAPLTITHGDFRLDNMMFRIQGGAGDICVVDWQTVLIRPGMTDVSFFLGCGLKPEARQLHERALVQRYHAQLCQRGVQHYSAEDCWRDYRLFAPQGLVQAILAIVTTSRTERGDVLFQVLTERHCDQMRALQTLELIEALSAATA</sequence>
<dbReference type="InterPro" id="IPR004119">
    <property type="entry name" value="EcKL"/>
</dbReference>
<dbReference type="AlphaFoldDB" id="A0A1Y0EP43"/>
<dbReference type="RefSeq" id="WP_087281558.1">
    <property type="nucleotide sequence ID" value="NZ_CP021455.1"/>
</dbReference>
<dbReference type="PANTHER" id="PTHR11012">
    <property type="entry name" value="PROTEIN KINASE-LIKE DOMAIN-CONTAINING"/>
    <property type="match status" value="1"/>
</dbReference>
<organism evidence="1 2">
    <name type="scientific">Comamonas serinivorans</name>
    <dbReference type="NCBI Taxonomy" id="1082851"/>
    <lineage>
        <taxon>Bacteria</taxon>
        <taxon>Pseudomonadati</taxon>
        <taxon>Pseudomonadota</taxon>
        <taxon>Betaproteobacteria</taxon>
        <taxon>Burkholderiales</taxon>
        <taxon>Comamonadaceae</taxon>
        <taxon>Comamonas</taxon>
    </lineage>
</organism>
<dbReference type="SUPFAM" id="SSF56112">
    <property type="entry name" value="Protein kinase-like (PK-like)"/>
    <property type="match status" value="1"/>
</dbReference>
<dbReference type="Pfam" id="PF02958">
    <property type="entry name" value="EcKL"/>
    <property type="match status" value="2"/>
</dbReference>
<dbReference type="InterPro" id="IPR011009">
    <property type="entry name" value="Kinase-like_dom_sf"/>
</dbReference>
<protein>
    <submittedName>
        <fullName evidence="1">Uncharacterized protein</fullName>
    </submittedName>
</protein>
<evidence type="ECO:0000313" key="2">
    <source>
        <dbReference type="Proteomes" id="UP000196138"/>
    </source>
</evidence>
<evidence type="ECO:0000313" key="1">
    <source>
        <dbReference type="EMBL" id="ARU05415.1"/>
    </source>
</evidence>
<gene>
    <name evidence="1" type="ORF">CCO03_12590</name>
</gene>
<accession>A0A1Y0EP43</accession>